<dbReference type="GO" id="GO:0006661">
    <property type="term" value="P:phosphatidylinositol biosynthetic process"/>
    <property type="evidence" value="ECO:0007669"/>
    <property type="project" value="TreeGrafter"/>
</dbReference>
<evidence type="ECO:0000256" key="2">
    <source>
        <dbReference type="ARBA" id="ARBA00010323"/>
    </source>
</evidence>
<name>A0AAU9U9A2_EUPED</name>
<organism evidence="4 5">
    <name type="scientific">Euphydryas editha</name>
    <name type="common">Edith's checkerspot</name>
    <dbReference type="NCBI Taxonomy" id="104508"/>
    <lineage>
        <taxon>Eukaryota</taxon>
        <taxon>Metazoa</taxon>
        <taxon>Ecdysozoa</taxon>
        <taxon>Arthropoda</taxon>
        <taxon>Hexapoda</taxon>
        <taxon>Insecta</taxon>
        <taxon>Pterygota</taxon>
        <taxon>Neoptera</taxon>
        <taxon>Endopterygota</taxon>
        <taxon>Lepidoptera</taxon>
        <taxon>Glossata</taxon>
        <taxon>Ditrysia</taxon>
        <taxon>Papilionoidea</taxon>
        <taxon>Nymphalidae</taxon>
        <taxon>Nymphalinae</taxon>
        <taxon>Euphydryas</taxon>
    </lineage>
</organism>
<comment type="similarity">
    <text evidence="2">Belongs to the membrane-bound acyltransferase family.</text>
</comment>
<keyword evidence="3" id="KW-1133">Transmembrane helix</keyword>
<dbReference type="PANTHER" id="PTHR13906:SF16">
    <property type="entry name" value="LYSOPHOSPHOLIPID ACYLTRANSFERASE 7"/>
    <property type="match status" value="1"/>
</dbReference>
<dbReference type="GO" id="GO:0016020">
    <property type="term" value="C:membrane"/>
    <property type="evidence" value="ECO:0007669"/>
    <property type="project" value="TreeGrafter"/>
</dbReference>
<keyword evidence="5" id="KW-1185">Reference proteome</keyword>
<evidence type="ECO:0008006" key="6">
    <source>
        <dbReference type="Google" id="ProtNLM"/>
    </source>
</evidence>
<proteinExistence type="inferred from homology"/>
<dbReference type="GO" id="GO:0071617">
    <property type="term" value="F:lysophospholipid acyltransferase activity"/>
    <property type="evidence" value="ECO:0007669"/>
    <property type="project" value="TreeGrafter"/>
</dbReference>
<feature type="transmembrane region" description="Helical" evidence="3">
    <location>
        <begin position="395"/>
        <end position="414"/>
    </location>
</feature>
<dbReference type="InterPro" id="IPR049941">
    <property type="entry name" value="LPLAT_7/PORCN-like"/>
</dbReference>
<feature type="transmembrane region" description="Helical" evidence="3">
    <location>
        <begin position="32"/>
        <end position="50"/>
    </location>
</feature>
<dbReference type="AlphaFoldDB" id="A0AAU9U9A2"/>
<evidence type="ECO:0000256" key="1">
    <source>
        <dbReference type="ARBA" id="ARBA00005189"/>
    </source>
</evidence>
<gene>
    <name evidence="4" type="ORF">EEDITHA_LOCUS11528</name>
</gene>
<dbReference type="EMBL" id="CAKOGL010000016">
    <property type="protein sequence ID" value="CAH2096151.1"/>
    <property type="molecule type" value="Genomic_DNA"/>
</dbReference>
<dbReference type="GO" id="GO:0030258">
    <property type="term" value="P:lipid modification"/>
    <property type="evidence" value="ECO:0007669"/>
    <property type="project" value="TreeGrafter"/>
</dbReference>
<evidence type="ECO:0000256" key="3">
    <source>
        <dbReference type="SAM" id="Phobius"/>
    </source>
</evidence>
<reference evidence="4" key="1">
    <citation type="submission" date="2022-03" db="EMBL/GenBank/DDBJ databases">
        <authorList>
            <person name="Tunstrom K."/>
        </authorList>
    </citation>
    <scope>NUCLEOTIDE SEQUENCE</scope>
</reference>
<dbReference type="PANTHER" id="PTHR13906">
    <property type="entry name" value="PORCUPINE"/>
    <property type="match status" value="1"/>
</dbReference>
<dbReference type="GO" id="GO:0044233">
    <property type="term" value="C:mitochondria-associated endoplasmic reticulum membrane contact site"/>
    <property type="evidence" value="ECO:0007669"/>
    <property type="project" value="TreeGrafter"/>
</dbReference>
<dbReference type="Proteomes" id="UP001153954">
    <property type="component" value="Unassembled WGS sequence"/>
</dbReference>
<comment type="caution">
    <text evidence="4">The sequence shown here is derived from an EMBL/GenBank/DDBJ whole genome shotgun (WGS) entry which is preliminary data.</text>
</comment>
<accession>A0AAU9U9A2</accession>
<feature type="transmembrane region" description="Helical" evidence="3">
    <location>
        <begin position="349"/>
        <end position="375"/>
    </location>
</feature>
<feature type="transmembrane region" description="Helical" evidence="3">
    <location>
        <begin position="70"/>
        <end position="88"/>
    </location>
</feature>
<sequence>MPEIIYYLSLLVCISLGSYYKKITDMDMKRNYGTGLGLLLVCLICGHYMYHSALMVWGNIVIIKCCDRRYLHQISLAFTWIYLIYLHLNVTNIYVIWLHQTLALKLVGLSFEMNAVQIKTDAKGISVSKVNIGDIDNVPPEPTAADIIAYSYHYVGLHRGPYYRWKIFDDHFNAPFGVLGDCRIITEQKLKKAILCGLGYLILRSKYSPELYEEDVFYDTYGADFRYLYNVPQLIMYVLHYQAVMMMCTSIFTEAGFGVYPAKCQPIPGFGPSAHLSFVTLATTSTDVALDEEYNFSMLKCFNNEGLLIGPKMKDTMRSWDMPTRYWFWAYVQKTFIKSNKEVRSAFSLLAWTVWSGPTLPQFIIASTLWIYVHLEAEYSVLYDTSGALKLPWDIGFSIMRLFCLLYLTPCFVVKKTDIVLRYYNSIFWIFHLVLIVLMMYSVIIYKTRRVYE</sequence>
<comment type="pathway">
    <text evidence="1">Lipid metabolism.</text>
</comment>
<evidence type="ECO:0000313" key="4">
    <source>
        <dbReference type="EMBL" id="CAH2096151.1"/>
    </source>
</evidence>
<protein>
    <recommendedName>
        <fullName evidence="6">Lysophospholipid acyltransferase 7</fullName>
    </recommendedName>
</protein>
<keyword evidence="3" id="KW-0472">Membrane</keyword>
<feature type="transmembrane region" description="Helical" evidence="3">
    <location>
        <begin position="426"/>
        <end position="446"/>
    </location>
</feature>
<evidence type="ECO:0000313" key="5">
    <source>
        <dbReference type="Proteomes" id="UP001153954"/>
    </source>
</evidence>
<feature type="transmembrane region" description="Helical" evidence="3">
    <location>
        <begin position="5"/>
        <end position="20"/>
    </location>
</feature>
<keyword evidence="3" id="KW-0812">Transmembrane</keyword>